<reference evidence="1" key="1">
    <citation type="submission" date="2020-02" db="EMBL/GenBank/DDBJ databases">
        <authorList>
            <person name="Meier V. D."/>
        </authorList>
    </citation>
    <scope>NUCLEOTIDE SEQUENCE</scope>
    <source>
        <strain evidence="1">AVDCRST_MAG59</strain>
    </source>
</reference>
<accession>A0A6J4VDN2</accession>
<protein>
    <submittedName>
        <fullName evidence="1">Uncharacterized protein</fullName>
    </submittedName>
</protein>
<dbReference type="EMBL" id="CADCWF010000273">
    <property type="protein sequence ID" value="CAA9573218.1"/>
    <property type="molecule type" value="Genomic_DNA"/>
</dbReference>
<evidence type="ECO:0000313" key="1">
    <source>
        <dbReference type="EMBL" id="CAA9573218.1"/>
    </source>
</evidence>
<name>A0A6J4VDN2_9BACT</name>
<organism evidence="1">
    <name type="scientific">uncultured Thermomicrobiales bacterium</name>
    <dbReference type="NCBI Taxonomy" id="1645740"/>
    <lineage>
        <taxon>Bacteria</taxon>
        <taxon>Pseudomonadati</taxon>
        <taxon>Thermomicrobiota</taxon>
        <taxon>Thermomicrobia</taxon>
        <taxon>Thermomicrobiales</taxon>
        <taxon>environmental samples</taxon>
    </lineage>
</organism>
<sequence>MRISALFCLNCLNCLNFLGWVGVIEKGAPRFSDGVCDKRLIREGLHPQLRLPRKGVGFDDGTCSTEPG</sequence>
<gene>
    <name evidence="1" type="ORF">AVDCRST_MAG59-3773</name>
</gene>
<proteinExistence type="predicted"/>
<dbReference type="AlphaFoldDB" id="A0A6J4VDN2"/>